<sequence length="98" mass="11222">MGIIQGEVCSPLLWIIYYDPMFEAIEKLNKGGITLQAAIPKSIHHLDEVHIQQENIKLLGYLDDMTWTENSITELSKSLNIADDFYKLANIKINKEKC</sequence>
<organism evidence="2 4">
    <name type="scientific">Rhizophagus clarus</name>
    <dbReference type="NCBI Taxonomy" id="94130"/>
    <lineage>
        <taxon>Eukaryota</taxon>
        <taxon>Fungi</taxon>
        <taxon>Fungi incertae sedis</taxon>
        <taxon>Mucoromycota</taxon>
        <taxon>Glomeromycotina</taxon>
        <taxon>Glomeromycetes</taxon>
        <taxon>Glomerales</taxon>
        <taxon>Glomeraceae</taxon>
        <taxon>Rhizophagus</taxon>
    </lineage>
</organism>
<dbReference type="InterPro" id="IPR000477">
    <property type="entry name" value="RT_dom"/>
</dbReference>
<evidence type="ECO:0000259" key="1">
    <source>
        <dbReference type="PROSITE" id="PS50878"/>
    </source>
</evidence>
<dbReference type="STRING" id="94130.A0A2Z6QGI8"/>
<dbReference type="Pfam" id="PF00078">
    <property type="entry name" value="RVT_1"/>
    <property type="match status" value="1"/>
</dbReference>
<comment type="caution">
    <text evidence="2">The sequence shown here is derived from an EMBL/GenBank/DDBJ whole genome shotgun (WGS) entry which is preliminary data.</text>
</comment>
<keyword evidence="4" id="KW-1185">Reference proteome</keyword>
<accession>A0A2Z6QGI8</accession>
<reference evidence="2 4" key="1">
    <citation type="submission" date="2017-11" db="EMBL/GenBank/DDBJ databases">
        <title>The genome of Rhizophagus clarus HR1 reveals common genetic basis of auxotrophy among arbuscular mycorrhizal fungi.</title>
        <authorList>
            <person name="Kobayashi Y."/>
        </authorList>
    </citation>
    <scope>NUCLEOTIDE SEQUENCE [LARGE SCALE GENOMIC DNA]</scope>
    <source>
        <strain evidence="2 4">HR1</strain>
    </source>
</reference>
<dbReference type="OrthoDB" id="2392401at2759"/>
<name>A0A2Z6QGI8_9GLOM</name>
<dbReference type="EMBL" id="BLAL01000011">
    <property type="protein sequence ID" value="GES73783.1"/>
    <property type="molecule type" value="Genomic_DNA"/>
</dbReference>
<reference evidence="3" key="2">
    <citation type="submission" date="2019-10" db="EMBL/GenBank/DDBJ databases">
        <title>Conservation and host-specific expression of non-tandemly repeated heterogenous ribosome RNA gene in arbuscular mycorrhizal fungi.</title>
        <authorList>
            <person name="Maeda T."/>
            <person name="Kobayashi Y."/>
            <person name="Nakagawa T."/>
            <person name="Ezawa T."/>
            <person name="Yamaguchi K."/>
            <person name="Bino T."/>
            <person name="Nishimoto Y."/>
            <person name="Shigenobu S."/>
            <person name="Kawaguchi M."/>
        </authorList>
    </citation>
    <scope>NUCLEOTIDE SEQUENCE</scope>
    <source>
        <strain evidence="3">HR1</strain>
    </source>
</reference>
<dbReference type="AlphaFoldDB" id="A0A2Z6QGI8"/>
<dbReference type="Proteomes" id="UP000615446">
    <property type="component" value="Unassembled WGS sequence"/>
</dbReference>
<evidence type="ECO:0000313" key="3">
    <source>
        <dbReference type="EMBL" id="GES73783.1"/>
    </source>
</evidence>
<evidence type="ECO:0000313" key="2">
    <source>
        <dbReference type="EMBL" id="GBB88715.1"/>
    </source>
</evidence>
<dbReference type="PROSITE" id="PS50878">
    <property type="entry name" value="RT_POL"/>
    <property type="match status" value="1"/>
</dbReference>
<evidence type="ECO:0000313" key="4">
    <source>
        <dbReference type="Proteomes" id="UP000247702"/>
    </source>
</evidence>
<protein>
    <recommendedName>
        <fullName evidence="1">Reverse transcriptase domain-containing protein</fullName>
    </recommendedName>
</protein>
<dbReference type="EMBL" id="BEXD01000591">
    <property type="protein sequence ID" value="GBB88715.1"/>
    <property type="molecule type" value="Genomic_DNA"/>
</dbReference>
<dbReference type="Proteomes" id="UP000247702">
    <property type="component" value="Unassembled WGS sequence"/>
</dbReference>
<proteinExistence type="predicted"/>
<gene>
    <name evidence="3" type="ORF">RCL2_000129800</name>
    <name evidence="2" type="ORF">RclHR1_01530003</name>
</gene>
<feature type="domain" description="Reverse transcriptase" evidence="1">
    <location>
        <begin position="1"/>
        <end position="98"/>
    </location>
</feature>